<reference evidence="1" key="1">
    <citation type="journal article" date="2012" name="Nat. Biotechnol.">
        <title>Reference genome sequence of the model plant Setaria.</title>
        <authorList>
            <person name="Bennetzen J.L."/>
            <person name="Schmutz J."/>
            <person name="Wang H."/>
            <person name="Percifield R."/>
            <person name="Hawkins J."/>
            <person name="Pontaroli A.C."/>
            <person name="Estep M."/>
            <person name="Feng L."/>
            <person name="Vaughn J.N."/>
            <person name="Grimwood J."/>
            <person name="Jenkins J."/>
            <person name="Barry K."/>
            <person name="Lindquist E."/>
            <person name="Hellsten U."/>
            <person name="Deshpande S."/>
            <person name="Wang X."/>
            <person name="Wu X."/>
            <person name="Mitros T."/>
            <person name="Triplett J."/>
            <person name="Yang X."/>
            <person name="Ye C.Y."/>
            <person name="Mauro-Herrera M."/>
            <person name="Wang L."/>
            <person name="Li P."/>
            <person name="Sharma M."/>
            <person name="Sharma R."/>
            <person name="Ronald P.C."/>
            <person name="Panaud O."/>
            <person name="Kellogg E.A."/>
            <person name="Brutnell T.P."/>
            <person name="Doust A.N."/>
            <person name="Tuskan G.A."/>
            <person name="Rokhsar D."/>
            <person name="Devos K.M."/>
        </authorList>
    </citation>
    <scope>NUCLEOTIDE SEQUENCE [LARGE SCALE GENOMIC DNA]</scope>
    <source>
        <strain evidence="1">Yugu1</strain>
    </source>
</reference>
<protein>
    <submittedName>
        <fullName evidence="1">Uncharacterized protein</fullName>
    </submittedName>
</protein>
<evidence type="ECO:0000313" key="1">
    <source>
        <dbReference type="EMBL" id="RCV20171.1"/>
    </source>
</evidence>
<dbReference type="EMBL" id="CM003531">
    <property type="protein sequence ID" value="RCV20171.1"/>
    <property type="molecule type" value="Genomic_DNA"/>
</dbReference>
<reference evidence="1" key="2">
    <citation type="submission" date="2015-07" db="EMBL/GenBank/DDBJ databases">
        <authorList>
            <person name="Noorani M."/>
        </authorList>
    </citation>
    <scope>NUCLEOTIDE SEQUENCE</scope>
    <source>
        <strain evidence="1">Yugu1</strain>
    </source>
</reference>
<dbReference type="AlphaFoldDB" id="A0A368QQD5"/>
<accession>A0A368QQD5</accession>
<organism evidence="1">
    <name type="scientific">Setaria italica</name>
    <name type="common">Foxtail millet</name>
    <name type="synonym">Panicum italicum</name>
    <dbReference type="NCBI Taxonomy" id="4555"/>
    <lineage>
        <taxon>Eukaryota</taxon>
        <taxon>Viridiplantae</taxon>
        <taxon>Streptophyta</taxon>
        <taxon>Embryophyta</taxon>
        <taxon>Tracheophyta</taxon>
        <taxon>Spermatophyta</taxon>
        <taxon>Magnoliopsida</taxon>
        <taxon>Liliopsida</taxon>
        <taxon>Poales</taxon>
        <taxon>Poaceae</taxon>
        <taxon>PACMAD clade</taxon>
        <taxon>Panicoideae</taxon>
        <taxon>Panicodae</taxon>
        <taxon>Paniceae</taxon>
        <taxon>Cenchrinae</taxon>
        <taxon>Setaria</taxon>
    </lineage>
</organism>
<gene>
    <name evidence="1" type="ORF">SETIT_4G034800v2</name>
</gene>
<proteinExistence type="predicted"/>
<sequence>MAAQRCFMGRCGHDHRKSPSTHRHSMIQMETGGLTRFIVGHGHDTAASGPSSLTPVGFNVKICFFVGTGHPRE</sequence>
<name>A0A368QQD5_SETIT</name>